<comment type="caution">
    <text evidence="4">The sequence shown here is derived from an EMBL/GenBank/DDBJ whole genome shotgun (WGS) entry which is preliminary data.</text>
</comment>
<dbReference type="RefSeq" id="WP_170222114.1">
    <property type="nucleotide sequence ID" value="NZ_BIFH01000014.1"/>
</dbReference>
<keyword evidence="2" id="KW-0472">Membrane</keyword>
<feature type="compositionally biased region" description="Low complexity" evidence="1">
    <location>
        <begin position="79"/>
        <end position="89"/>
    </location>
</feature>
<keyword evidence="5" id="KW-1185">Reference proteome</keyword>
<proteinExistence type="predicted"/>
<feature type="region of interest" description="Disordered" evidence="1">
    <location>
        <begin position="47"/>
        <end position="99"/>
    </location>
</feature>
<dbReference type="GO" id="GO:0030655">
    <property type="term" value="P:beta-lactam antibiotic catabolic process"/>
    <property type="evidence" value="ECO:0007669"/>
    <property type="project" value="InterPro"/>
</dbReference>
<keyword evidence="2" id="KW-1133">Transmembrane helix</keyword>
<dbReference type="GO" id="GO:0046677">
    <property type="term" value="P:response to antibiotic"/>
    <property type="evidence" value="ECO:0007669"/>
    <property type="project" value="InterPro"/>
</dbReference>
<reference evidence="4 5" key="1">
    <citation type="submission" date="2018-12" db="EMBL/GenBank/DDBJ databases">
        <title>Draft genome sequence of Embleya hyalina NBRC 13850T.</title>
        <authorList>
            <person name="Komaki H."/>
            <person name="Hosoyama A."/>
            <person name="Kimura A."/>
            <person name="Ichikawa N."/>
            <person name="Tamura T."/>
        </authorList>
    </citation>
    <scope>NUCLEOTIDE SEQUENCE [LARGE SCALE GENOMIC DNA]</scope>
    <source>
        <strain evidence="4 5">NBRC 13850</strain>
    </source>
</reference>
<feature type="transmembrane region" description="Helical" evidence="2">
    <location>
        <begin position="18"/>
        <end position="37"/>
    </location>
</feature>
<dbReference type="EMBL" id="BIFH01000014">
    <property type="protein sequence ID" value="GCD93671.1"/>
    <property type="molecule type" value="Genomic_DNA"/>
</dbReference>
<dbReference type="Gene3D" id="3.40.710.10">
    <property type="entry name" value="DD-peptidase/beta-lactamase superfamily"/>
    <property type="match status" value="1"/>
</dbReference>
<dbReference type="SUPFAM" id="SSF56601">
    <property type="entry name" value="beta-lactamase/transpeptidase-like"/>
    <property type="match status" value="1"/>
</dbReference>
<feature type="domain" description="Beta-lactamase class A catalytic" evidence="3">
    <location>
        <begin position="167"/>
        <end position="305"/>
    </location>
</feature>
<feature type="compositionally biased region" description="Low complexity" evidence="1">
    <location>
        <begin position="48"/>
        <end position="66"/>
    </location>
</feature>
<sequence>MSPAHERTRRRPIGRGRAVVAPVTIVLVCATLLWPVVSPGRAEPASFAAEPTANAGAAPATSATPPEHTEPALPPSDSPTAAPTDVARAADPRPPAGPAAADVLAAALPATTGNLSVAILDPADGTIAGYREDRAYVTASIVKVDILAALLLRAGHDDRTLTAAERATAEAMIENSDNDAADTLWSAVGGAAGLRAANAVLGLTETEPAGASWGLTTTTAADQVRLLAAITTADSPLDADSRAYIADLMTSVEDDQTWGVSVAADPATTPALKNGWLPRDATGLWVINSIGQITHAGRPLLIAVLSDDQPTMDEGVSQIEAVTRAAVPAVTTTLS</sequence>
<evidence type="ECO:0000313" key="5">
    <source>
        <dbReference type="Proteomes" id="UP000286931"/>
    </source>
</evidence>
<dbReference type="InterPro" id="IPR000871">
    <property type="entry name" value="Beta-lactam_class-A"/>
</dbReference>
<dbReference type="InterPro" id="IPR012338">
    <property type="entry name" value="Beta-lactam/transpept-like"/>
</dbReference>
<keyword evidence="2" id="KW-0812">Transmembrane</keyword>
<dbReference type="Pfam" id="PF13354">
    <property type="entry name" value="Beta-lactamase2"/>
    <property type="match status" value="1"/>
</dbReference>
<evidence type="ECO:0000256" key="2">
    <source>
        <dbReference type="SAM" id="Phobius"/>
    </source>
</evidence>
<dbReference type="GO" id="GO:0008800">
    <property type="term" value="F:beta-lactamase activity"/>
    <property type="evidence" value="ECO:0007669"/>
    <property type="project" value="InterPro"/>
</dbReference>
<accession>A0A401YGC9</accession>
<dbReference type="AlphaFoldDB" id="A0A401YGC9"/>
<evidence type="ECO:0000313" key="4">
    <source>
        <dbReference type="EMBL" id="GCD93671.1"/>
    </source>
</evidence>
<organism evidence="4 5">
    <name type="scientific">Embleya hyalina</name>
    <dbReference type="NCBI Taxonomy" id="516124"/>
    <lineage>
        <taxon>Bacteria</taxon>
        <taxon>Bacillati</taxon>
        <taxon>Actinomycetota</taxon>
        <taxon>Actinomycetes</taxon>
        <taxon>Kitasatosporales</taxon>
        <taxon>Streptomycetaceae</taxon>
        <taxon>Embleya</taxon>
    </lineage>
</organism>
<dbReference type="PANTHER" id="PTHR35333:SF3">
    <property type="entry name" value="BETA-LACTAMASE-TYPE TRANSPEPTIDASE FOLD CONTAINING PROTEIN"/>
    <property type="match status" value="1"/>
</dbReference>
<protein>
    <recommendedName>
        <fullName evidence="3">Beta-lactamase class A catalytic domain-containing protein</fullName>
    </recommendedName>
</protein>
<dbReference type="PANTHER" id="PTHR35333">
    <property type="entry name" value="BETA-LACTAMASE"/>
    <property type="match status" value="1"/>
</dbReference>
<name>A0A401YGC9_9ACTN</name>
<dbReference type="Proteomes" id="UP000286931">
    <property type="component" value="Unassembled WGS sequence"/>
</dbReference>
<evidence type="ECO:0000256" key="1">
    <source>
        <dbReference type="SAM" id="MobiDB-lite"/>
    </source>
</evidence>
<gene>
    <name evidence="4" type="ORF">EHYA_01316</name>
</gene>
<dbReference type="InterPro" id="IPR045155">
    <property type="entry name" value="Beta-lactam_cat"/>
</dbReference>
<evidence type="ECO:0000259" key="3">
    <source>
        <dbReference type="Pfam" id="PF13354"/>
    </source>
</evidence>